<evidence type="ECO:0000313" key="3">
    <source>
        <dbReference type="Proteomes" id="UP000314294"/>
    </source>
</evidence>
<dbReference type="AlphaFoldDB" id="A0A4Z2IK72"/>
<comment type="caution">
    <text evidence="2">The sequence shown here is derived from an EMBL/GenBank/DDBJ whole genome shotgun (WGS) entry which is preliminary data.</text>
</comment>
<protein>
    <submittedName>
        <fullName evidence="2">Uncharacterized protein</fullName>
    </submittedName>
</protein>
<gene>
    <name evidence="2" type="ORF">EYF80_011970</name>
</gene>
<evidence type="ECO:0000313" key="2">
    <source>
        <dbReference type="EMBL" id="TNN77672.1"/>
    </source>
</evidence>
<name>A0A4Z2IK72_9TELE</name>
<reference evidence="2 3" key="1">
    <citation type="submission" date="2019-03" db="EMBL/GenBank/DDBJ databases">
        <title>First draft genome of Liparis tanakae, snailfish: a comprehensive survey of snailfish specific genes.</title>
        <authorList>
            <person name="Kim W."/>
            <person name="Song I."/>
            <person name="Jeong J.-H."/>
            <person name="Kim D."/>
            <person name="Kim S."/>
            <person name="Ryu S."/>
            <person name="Song J.Y."/>
            <person name="Lee S.K."/>
        </authorList>
    </citation>
    <scope>NUCLEOTIDE SEQUENCE [LARGE SCALE GENOMIC DNA]</scope>
    <source>
        <tissue evidence="2">Muscle</tissue>
    </source>
</reference>
<accession>A0A4Z2IK72</accession>
<dbReference type="Proteomes" id="UP000314294">
    <property type="component" value="Unassembled WGS sequence"/>
</dbReference>
<organism evidence="2 3">
    <name type="scientific">Liparis tanakae</name>
    <name type="common">Tanaka's snailfish</name>
    <dbReference type="NCBI Taxonomy" id="230148"/>
    <lineage>
        <taxon>Eukaryota</taxon>
        <taxon>Metazoa</taxon>
        <taxon>Chordata</taxon>
        <taxon>Craniata</taxon>
        <taxon>Vertebrata</taxon>
        <taxon>Euteleostomi</taxon>
        <taxon>Actinopterygii</taxon>
        <taxon>Neopterygii</taxon>
        <taxon>Teleostei</taxon>
        <taxon>Neoteleostei</taxon>
        <taxon>Acanthomorphata</taxon>
        <taxon>Eupercaria</taxon>
        <taxon>Perciformes</taxon>
        <taxon>Cottioidei</taxon>
        <taxon>Cottales</taxon>
        <taxon>Liparidae</taxon>
        <taxon>Liparis</taxon>
    </lineage>
</organism>
<proteinExistence type="predicted"/>
<feature type="region of interest" description="Disordered" evidence="1">
    <location>
        <begin position="55"/>
        <end position="85"/>
    </location>
</feature>
<evidence type="ECO:0000256" key="1">
    <source>
        <dbReference type="SAM" id="MobiDB-lite"/>
    </source>
</evidence>
<sequence length="85" mass="9322">MIEDAVNLVCRRRATGGGSQLTNIFREAVGVCARAHLRGGDDCSLGGQITTVQEDREGMDEGEQAEQRQTDVHLQTHGGREDRKQ</sequence>
<keyword evidence="3" id="KW-1185">Reference proteome</keyword>
<dbReference type="EMBL" id="SRLO01000080">
    <property type="protein sequence ID" value="TNN77672.1"/>
    <property type="molecule type" value="Genomic_DNA"/>
</dbReference>